<dbReference type="InterPro" id="IPR009057">
    <property type="entry name" value="Homeodomain-like_sf"/>
</dbReference>
<feature type="DNA-binding region" description="H-T-H motif" evidence="4">
    <location>
        <begin position="34"/>
        <end position="53"/>
    </location>
</feature>
<dbReference type="Gene3D" id="1.10.357.10">
    <property type="entry name" value="Tetracycline Repressor, domain 2"/>
    <property type="match status" value="1"/>
</dbReference>
<dbReference type="AlphaFoldDB" id="A0A076MRL4"/>
<dbReference type="STRING" id="1068978.AMETH_1393"/>
<keyword evidence="3" id="KW-0804">Transcription</keyword>
<evidence type="ECO:0000313" key="7">
    <source>
        <dbReference type="Proteomes" id="UP000062973"/>
    </source>
</evidence>
<dbReference type="InterPro" id="IPR036271">
    <property type="entry name" value="Tet_transcr_reg_TetR-rel_C_sf"/>
</dbReference>
<protein>
    <submittedName>
        <fullName evidence="6">TetR family transcriptional regulator</fullName>
    </submittedName>
</protein>
<dbReference type="eggNOG" id="COG1309">
    <property type="taxonomic scope" value="Bacteria"/>
</dbReference>
<keyword evidence="1" id="KW-0805">Transcription regulation</keyword>
<sequence length="187" mass="20811">MAAPRPMRADARRNYERILVTAREAFREHGPDAPLDDIARRACVGAGTLYRHFPTRETLIEAVYRDDIERLSSAAHKLLEEHEPAEALELWMREQVAFVLHKRGLAATLKAAMDRDSETFAVCKTLINDAAAVLLSRAQESGAIRDDVRPRDLLLLGHGVGVAAEGNDETAERLLTVLLDGLRRPKP</sequence>
<evidence type="ECO:0000256" key="2">
    <source>
        <dbReference type="ARBA" id="ARBA00023125"/>
    </source>
</evidence>
<dbReference type="GO" id="GO:0000976">
    <property type="term" value="F:transcription cis-regulatory region binding"/>
    <property type="evidence" value="ECO:0007669"/>
    <property type="project" value="TreeGrafter"/>
</dbReference>
<feature type="domain" description="HTH tetR-type" evidence="5">
    <location>
        <begin position="12"/>
        <end position="71"/>
    </location>
</feature>
<dbReference type="RefSeq" id="WP_017987346.1">
    <property type="nucleotide sequence ID" value="NZ_AQUL01000001.1"/>
</dbReference>
<evidence type="ECO:0000259" key="5">
    <source>
        <dbReference type="PROSITE" id="PS50977"/>
    </source>
</evidence>
<keyword evidence="7" id="KW-1185">Reference proteome</keyword>
<dbReference type="KEGG" id="amq:AMETH_1393"/>
<dbReference type="HOGENOM" id="CLU_069356_17_1_11"/>
<dbReference type="PANTHER" id="PTHR30055:SF234">
    <property type="entry name" value="HTH-TYPE TRANSCRIPTIONAL REGULATOR BETI"/>
    <property type="match status" value="1"/>
</dbReference>
<dbReference type="GO" id="GO:0003700">
    <property type="term" value="F:DNA-binding transcription factor activity"/>
    <property type="evidence" value="ECO:0007669"/>
    <property type="project" value="TreeGrafter"/>
</dbReference>
<evidence type="ECO:0000256" key="1">
    <source>
        <dbReference type="ARBA" id="ARBA00023015"/>
    </source>
</evidence>
<dbReference type="Pfam" id="PF00440">
    <property type="entry name" value="TetR_N"/>
    <property type="match status" value="1"/>
</dbReference>
<reference evidence="6 7" key="1">
    <citation type="submission" date="2014-07" db="EMBL/GenBank/DDBJ databases">
        <title>Whole Genome Sequence of the Amycolatopsis methanolica 239.</title>
        <authorList>
            <person name="Tang B."/>
        </authorList>
    </citation>
    <scope>NUCLEOTIDE SEQUENCE [LARGE SCALE GENOMIC DNA]</scope>
    <source>
        <strain evidence="6 7">239</strain>
    </source>
</reference>
<keyword evidence="2 4" id="KW-0238">DNA-binding</keyword>
<dbReference type="PATRIC" id="fig|1068978.7.peg.1471"/>
<dbReference type="EMBL" id="CP009110">
    <property type="protein sequence ID" value="AIJ21485.1"/>
    <property type="molecule type" value="Genomic_DNA"/>
</dbReference>
<organism evidence="6 7">
    <name type="scientific">Amycolatopsis methanolica 239</name>
    <dbReference type="NCBI Taxonomy" id="1068978"/>
    <lineage>
        <taxon>Bacteria</taxon>
        <taxon>Bacillati</taxon>
        <taxon>Actinomycetota</taxon>
        <taxon>Actinomycetes</taxon>
        <taxon>Pseudonocardiales</taxon>
        <taxon>Pseudonocardiaceae</taxon>
        <taxon>Amycolatopsis</taxon>
        <taxon>Amycolatopsis methanolica group</taxon>
    </lineage>
</organism>
<name>A0A076MRL4_AMYME</name>
<dbReference type="OrthoDB" id="9795011at2"/>
<evidence type="ECO:0000313" key="6">
    <source>
        <dbReference type="EMBL" id="AIJ21485.1"/>
    </source>
</evidence>
<dbReference type="SUPFAM" id="SSF46689">
    <property type="entry name" value="Homeodomain-like"/>
    <property type="match status" value="1"/>
</dbReference>
<dbReference type="InterPro" id="IPR001647">
    <property type="entry name" value="HTH_TetR"/>
</dbReference>
<evidence type="ECO:0000256" key="3">
    <source>
        <dbReference type="ARBA" id="ARBA00023163"/>
    </source>
</evidence>
<dbReference type="InterPro" id="IPR050109">
    <property type="entry name" value="HTH-type_TetR-like_transc_reg"/>
</dbReference>
<accession>A0A076MRL4</accession>
<evidence type="ECO:0000256" key="4">
    <source>
        <dbReference type="PROSITE-ProRule" id="PRU00335"/>
    </source>
</evidence>
<dbReference type="SUPFAM" id="SSF48498">
    <property type="entry name" value="Tetracyclin repressor-like, C-terminal domain"/>
    <property type="match status" value="1"/>
</dbReference>
<dbReference type="Pfam" id="PF21597">
    <property type="entry name" value="TetR_C_43"/>
    <property type="match status" value="1"/>
</dbReference>
<dbReference type="Proteomes" id="UP000062973">
    <property type="component" value="Chromosome"/>
</dbReference>
<proteinExistence type="predicted"/>
<dbReference type="PRINTS" id="PR00455">
    <property type="entry name" value="HTHTETR"/>
</dbReference>
<dbReference type="PANTHER" id="PTHR30055">
    <property type="entry name" value="HTH-TYPE TRANSCRIPTIONAL REGULATOR RUTR"/>
    <property type="match status" value="1"/>
</dbReference>
<gene>
    <name evidence="6" type="ORF">AMETH_1393</name>
</gene>
<dbReference type="InterPro" id="IPR049445">
    <property type="entry name" value="TetR_SbtR-like_C"/>
</dbReference>
<dbReference type="PROSITE" id="PS50977">
    <property type="entry name" value="HTH_TETR_2"/>
    <property type="match status" value="1"/>
</dbReference>